<dbReference type="GO" id="GO:0061603">
    <property type="term" value="F:molybdenum cofactor guanylyltransferase activity"/>
    <property type="evidence" value="ECO:0007669"/>
    <property type="project" value="UniProtKB-EC"/>
</dbReference>
<dbReference type="InterPro" id="IPR025877">
    <property type="entry name" value="MobA-like_NTP_Trfase"/>
</dbReference>
<dbReference type="GO" id="GO:0005525">
    <property type="term" value="F:GTP binding"/>
    <property type="evidence" value="ECO:0007669"/>
    <property type="project" value="UniProtKB-UniRule"/>
</dbReference>
<evidence type="ECO:0000259" key="9">
    <source>
        <dbReference type="Pfam" id="PF12804"/>
    </source>
</evidence>
<dbReference type="Pfam" id="PF12804">
    <property type="entry name" value="NTP_transf_3"/>
    <property type="match status" value="1"/>
</dbReference>
<dbReference type="GO" id="GO:0046872">
    <property type="term" value="F:metal ion binding"/>
    <property type="evidence" value="ECO:0007669"/>
    <property type="project" value="UniProtKB-KW"/>
</dbReference>
<proteinExistence type="inferred from homology"/>
<comment type="caution">
    <text evidence="10">The sequence shown here is derived from an EMBL/GenBank/DDBJ whole genome shotgun (WGS) entry which is preliminary data.</text>
</comment>
<comment type="catalytic activity">
    <reaction evidence="8">
        <text>Mo-molybdopterin + GTP + H(+) = Mo-molybdopterin guanine dinucleotide + diphosphate</text>
        <dbReference type="Rhea" id="RHEA:34243"/>
        <dbReference type="ChEBI" id="CHEBI:15378"/>
        <dbReference type="ChEBI" id="CHEBI:33019"/>
        <dbReference type="ChEBI" id="CHEBI:37565"/>
        <dbReference type="ChEBI" id="CHEBI:71302"/>
        <dbReference type="ChEBI" id="CHEBI:71310"/>
        <dbReference type="EC" id="2.7.7.77"/>
    </reaction>
</comment>
<comment type="domain">
    <text evidence="8">The N-terminal domain determines nucleotide recognition and specific binding, while the C-terminal domain determines the specific binding to the target protein.</text>
</comment>
<keyword evidence="7 8" id="KW-0501">Molybdenum cofactor biosynthesis</keyword>
<accession>A0A266LZA6</accession>
<keyword evidence="4 8" id="KW-0547">Nucleotide-binding</keyword>
<sequence length="189" mass="20816">MSQFECSILLLAGGRGQRMGGQDKGLVNWQGQPLIAFAQRVARPLTDDLIISCNRNHDQYARFADQLVSDGNADFDGPLAGIRAGLAAARHAHLLVLPCDVPNIDRDLLQAMLGAAAQHPDQPVMVRHGEHWEPLLCVIPAALKDVFENAWLAGERSPRKIMLQLNARAWQCAENDPRLANFNTPDLLK</sequence>
<evidence type="ECO:0000256" key="5">
    <source>
        <dbReference type="ARBA" id="ARBA00022842"/>
    </source>
</evidence>
<dbReference type="InterPro" id="IPR029044">
    <property type="entry name" value="Nucleotide-diphossugar_trans"/>
</dbReference>
<dbReference type="RefSeq" id="WP_095028514.1">
    <property type="nucleotide sequence ID" value="NZ_NQKL01000004.1"/>
</dbReference>
<comment type="function">
    <text evidence="8">Transfers a GMP moiety from GTP to Mo-molybdopterin (Mo-MPT) cofactor (Moco or molybdenum cofactor) to form Mo-molybdopterin guanine dinucleotide (Mo-MGD) cofactor.</text>
</comment>
<dbReference type="SUPFAM" id="SSF53448">
    <property type="entry name" value="Nucleotide-diphospho-sugar transferases"/>
    <property type="match status" value="1"/>
</dbReference>
<evidence type="ECO:0000313" key="10">
    <source>
        <dbReference type="EMBL" id="OZY42727.1"/>
    </source>
</evidence>
<feature type="binding site" evidence="8">
    <location>
        <position position="24"/>
    </location>
    <ligand>
        <name>GTP</name>
        <dbReference type="ChEBI" id="CHEBI:37565"/>
    </ligand>
</feature>
<feature type="binding site" evidence="8">
    <location>
        <position position="100"/>
    </location>
    <ligand>
        <name>Mg(2+)</name>
        <dbReference type="ChEBI" id="CHEBI:18420"/>
    </ligand>
</feature>
<dbReference type="EMBL" id="NQKL01000004">
    <property type="protein sequence ID" value="OZY42727.1"/>
    <property type="molecule type" value="Genomic_DNA"/>
</dbReference>
<dbReference type="InterPro" id="IPR013482">
    <property type="entry name" value="Molybde_CF_guanTrfase"/>
</dbReference>
<keyword evidence="10" id="KW-0548">Nucleotidyltransferase</keyword>
<evidence type="ECO:0000256" key="7">
    <source>
        <dbReference type="ARBA" id="ARBA00023150"/>
    </source>
</evidence>
<name>A0A266LZA6_PSEFR</name>
<comment type="similarity">
    <text evidence="8">Belongs to the MobA family.</text>
</comment>
<comment type="cofactor">
    <cofactor evidence="8">
        <name>Mg(2+)</name>
        <dbReference type="ChEBI" id="CHEBI:18420"/>
    </cofactor>
</comment>
<dbReference type="Gene3D" id="3.90.550.10">
    <property type="entry name" value="Spore Coat Polysaccharide Biosynthesis Protein SpsA, Chain A"/>
    <property type="match status" value="1"/>
</dbReference>
<dbReference type="CDD" id="cd02503">
    <property type="entry name" value="MobA"/>
    <property type="match status" value="1"/>
</dbReference>
<comment type="caution">
    <text evidence="8">Lacks conserved residue(s) required for the propagation of feature annotation.</text>
</comment>
<evidence type="ECO:0000256" key="4">
    <source>
        <dbReference type="ARBA" id="ARBA00022741"/>
    </source>
</evidence>
<protein>
    <recommendedName>
        <fullName evidence="8">Molybdenum cofactor guanylyltransferase</fullName>
        <shortName evidence="8">MoCo guanylyltransferase</shortName>
        <ecNumber evidence="8">2.7.7.77</ecNumber>
    </recommendedName>
    <alternativeName>
        <fullName evidence="8">GTP:molybdopterin guanylyltransferase</fullName>
    </alternativeName>
    <alternativeName>
        <fullName evidence="8">Mo-MPT guanylyltransferase</fullName>
    </alternativeName>
    <alternativeName>
        <fullName evidence="8">Molybdopterin guanylyltransferase</fullName>
    </alternativeName>
    <alternativeName>
        <fullName evidence="8">Molybdopterin-guanine dinucleotide synthase</fullName>
        <shortName evidence="8">MGD synthase</shortName>
    </alternativeName>
</protein>
<feature type="binding site" evidence="8">
    <location>
        <begin position="11"/>
        <end position="13"/>
    </location>
    <ligand>
        <name>GTP</name>
        <dbReference type="ChEBI" id="CHEBI:37565"/>
    </ligand>
</feature>
<feature type="domain" description="MobA-like NTP transferase" evidence="9">
    <location>
        <begin position="9"/>
        <end position="165"/>
    </location>
</feature>
<feature type="binding site" evidence="8">
    <location>
        <position position="70"/>
    </location>
    <ligand>
        <name>GTP</name>
        <dbReference type="ChEBI" id="CHEBI:37565"/>
    </ligand>
</feature>
<dbReference type="NCBIfam" id="TIGR02665">
    <property type="entry name" value="molyb_mobA"/>
    <property type="match status" value="1"/>
</dbReference>
<dbReference type="EC" id="2.7.7.77" evidence="8"/>
<dbReference type="PANTHER" id="PTHR19136">
    <property type="entry name" value="MOLYBDENUM COFACTOR GUANYLYLTRANSFERASE"/>
    <property type="match status" value="1"/>
</dbReference>
<evidence type="ECO:0000313" key="11">
    <source>
        <dbReference type="Proteomes" id="UP000216113"/>
    </source>
</evidence>
<dbReference type="HAMAP" id="MF_00316">
    <property type="entry name" value="MobA"/>
    <property type="match status" value="1"/>
</dbReference>
<keyword evidence="3 8" id="KW-0479">Metal-binding</keyword>
<keyword evidence="1 8" id="KW-0963">Cytoplasm</keyword>
<keyword evidence="2 8" id="KW-0808">Transferase</keyword>
<organism evidence="10 11">
    <name type="scientific">Pseudomonas fragi</name>
    <dbReference type="NCBI Taxonomy" id="296"/>
    <lineage>
        <taxon>Bacteria</taxon>
        <taxon>Pseudomonadati</taxon>
        <taxon>Pseudomonadota</taxon>
        <taxon>Gammaproteobacteria</taxon>
        <taxon>Pseudomonadales</taxon>
        <taxon>Pseudomonadaceae</taxon>
        <taxon>Pseudomonas</taxon>
    </lineage>
</organism>
<feature type="binding site" evidence="8">
    <location>
        <position position="100"/>
    </location>
    <ligand>
        <name>GTP</name>
        <dbReference type="ChEBI" id="CHEBI:37565"/>
    </ligand>
</feature>
<keyword evidence="6 8" id="KW-0342">GTP-binding</keyword>
<dbReference type="GO" id="GO:0005737">
    <property type="term" value="C:cytoplasm"/>
    <property type="evidence" value="ECO:0007669"/>
    <property type="project" value="UniProtKB-SubCell"/>
</dbReference>
<dbReference type="AlphaFoldDB" id="A0A266LZA6"/>
<keyword evidence="5 8" id="KW-0460">Magnesium</keyword>
<evidence type="ECO:0000256" key="6">
    <source>
        <dbReference type="ARBA" id="ARBA00023134"/>
    </source>
</evidence>
<comment type="subunit">
    <text evidence="8">Monomer.</text>
</comment>
<evidence type="ECO:0000256" key="8">
    <source>
        <dbReference type="HAMAP-Rule" id="MF_00316"/>
    </source>
</evidence>
<evidence type="ECO:0000256" key="1">
    <source>
        <dbReference type="ARBA" id="ARBA00022490"/>
    </source>
</evidence>
<reference evidence="10 11" key="1">
    <citation type="submission" date="2017-08" db="EMBL/GenBank/DDBJ databases">
        <title>Genomic and metabolic characterisation of spoilage-associated Pseudomonas species.</title>
        <authorList>
            <person name="Stanborough T."/>
            <person name="Fegan N."/>
            <person name="Powell S.M."/>
            <person name="Singh T."/>
            <person name="Tamplin M.L."/>
            <person name="Chandry P.S."/>
        </authorList>
    </citation>
    <scope>NUCLEOTIDE SEQUENCE [LARGE SCALE GENOMIC DNA]</scope>
    <source>
        <strain evidence="10 11">F1820</strain>
    </source>
</reference>
<comment type="subcellular location">
    <subcellularLocation>
        <location evidence="8">Cytoplasm</location>
    </subcellularLocation>
</comment>
<dbReference type="Proteomes" id="UP000216113">
    <property type="component" value="Unassembled WGS sequence"/>
</dbReference>
<dbReference type="GO" id="GO:1902758">
    <property type="term" value="P:bis(molybdopterin guanine dinucleotide)molybdenum biosynthetic process"/>
    <property type="evidence" value="ECO:0007669"/>
    <property type="project" value="TreeGrafter"/>
</dbReference>
<dbReference type="PANTHER" id="PTHR19136:SF81">
    <property type="entry name" value="MOLYBDENUM COFACTOR GUANYLYLTRANSFERASE"/>
    <property type="match status" value="1"/>
</dbReference>
<evidence type="ECO:0000256" key="3">
    <source>
        <dbReference type="ARBA" id="ARBA00022723"/>
    </source>
</evidence>
<gene>
    <name evidence="8" type="primary">mobA</name>
    <name evidence="10" type="ORF">CJF43_06805</name>
</gene>
<evidence type="ECO:0000256" key="2">
    <source>
        <dbReference type="ARBA" id="ARBA00022679"/>
    </source>
</evidence>